<dbReference type="RefSeq" id="WP_248951023.1">
    <property type="nucleotide sequence ID" value="NZ_JAKILB010000010.1"/>
</dbReference>
<gene>
    <name evidence="1" type="ORF">L2740_15500</name>
</gene>
<name>A0A9X1ZHF9_9GAMM</name>
<dbReference type="EMBL" id="JAKILB010000010">
    <property type="protein sequence ID" value="MCL1139950.1"/>
    <property type="molecule type" value="Genomic_DNA"/>
</dbReference>
<evidence type="ECO:0000313" key="2">
    <source>
        <dbReference type="Proteomes" id="UP001139293"/>
    </source>
</evidence>
<proteinExistence type="predicted"/>
<dbReference type="AlphaFoldDB" id="A0A9X1ZHF9"/>
<reference evidence="1" key="1">
    <citation type="submission" date="2022-01" db="EMBL/GenBank/DDBJ databases">
        <title>Whole genome-based taxonomy of the Shewanellaceae.</title>
        <authorList>
            <person name="Martin-Rodriguez A.J."/>
        </authorList>
    </citation>
    <scope>NUCLEOTIDE SEQUENCE</scope>
    <source>
        <strain evidence="1">KCTC 23973</strain>
    </source>
</reference>
<comment type="caution">
    <text evidence="1">The sequence shown here is derived from an EMBL/GenBank/DDBJ whole genome shotgun (WGS) entry which is preliminary data.</text>
</comment>
<accession>A0A9X1ZHF9</accession>
<keyword evidence="2" id="KW-1185">Reference proteome</keyword>
<organism evidence="1 2">
    <name type="scientific">Shewanella pneumatophori</name>
    <dbReference type="NCBI Taxonomy" id="314092"/>
    <lineage>
        <taxon>Bacteria</taxon>
        <taxon>Pseudomonadati</taxon>
        <taxon>Pseudomonadota</taxon>
        <taxon>Gammaproteobacteria</taxon>
        <taxon>Alteromonadales</taxon>
        <taxon>Shewanellaceae</taxon>
        <taxon>Shewanella</taxon>
    </lineage>
</organism>
<dbReference type="Proteomes" id="UP001139293">
    <property type="component" value="Unassembled WGS sequence"/>
</dbReference>
<sequence>MNNISFTTSWGALLTFTPPMTVDEVRLLGIECKEWQGYADLSHSSAIELAHKRSMRLPTSAELFELHLWLNQQSDHCWPPHNIYRSSTSISEGEHYSVRLKNGKSYSINDSYYGFVSCVYDS</sequence>
<evidence type="ECO:0000313" key="1">
    <source>
        <dbReference type="EMBL" id="MCL1139950.1"/>
    </source>
</evidence>
<protein>
    <submittedName>
        <fullName evidence="1">Uncharacterized protein</fullName>
    </submittedName>
</protein>